<keyword evidence="2" id="KW-0106">Calcium</keyword>
<dbReference type="Gene3D" id="2.60.40.150">
    <property type="entry name" value="C2 domain"/>
    <property type="match status" value="1"/>
</dbReference>
<dbReference type="SMART" id="SM00239">
    <property type="entry name" value="C2"/>
    <property type="match status" value="1"/>
</dbReference>
<feature type="region of interest" description="Disordered" evidence="3">
    <location>
        <begin position="125"/>
        <end position="145"/>
    </location>
</feature>
<dbReference type="AlphaFoldDB" id="V3ZG01"/>
<evidence type="ECO:0000259" key="4">
    <source>
        <dbReference type="PROSITE" id="PS50004"/>
    </source>
</evidence>
<keyword evidence="1" id="KW-0479">Metal-binding</keyword>
<organism evidence="5 6">
    <name type="scientific">Lottia gigantea</name>
    <name type="common">Giant owl limpet</name>
    <dbReference type="NCBI Taxonomy" id="225164"/>
    <lineage>
        <taxon>Eukaryota</taxon>
        <taxon>Metazoa</taxon>
        <taxon>Spiralia</taxon>
        <taxon>Lophotrochozoa</taxon>
        <taxon>Mollusca</taxon>
        <taxon>Gastropoda</taxon>
        <taxon>Patellogastropoda</taxon>
        <taxon>Lottioidea</taxon>
        <taxon>Lottiidae</taxon>
        <taxon>Lottia</taxon>
    </lineage>
</organism>
<dbReference type="OMA" id="IMSHDKL"/>
<dbReference type="GO" id="GO:0005509">
    <property type="term" value="F:calcium ion binding"/>
    <property type="evidence" value="ECO:0007669"/>
    <property type="project" value="TreeGrafter"/>
</dbReference>
<dbReference type="Proteomes" id="UP000030746">
    <property type="component" value="Unassembled WGS sequence"/>
</dbReference>
<dbReference type="HOGENOM" id="CLU_1697532_0_0_1"/>
<evidence type="ECO:0000256" key="3">
    <source>
        <dbReference type="SAM" id="MobiDB-lite"/>
    </source>
</evidence>
<sequence>MSLQIIVIGATNVPNPETFGECDPYASITFLGQKKKTEVVKSEINPNWNQTLEFDLQGVPAKSTDEVTIEVKDWERVGRNRLLGSVKFKLNELTKGGVQSKSMTQNLLDANNRPHQSQIKLKVTYAPPAGKGGGSGSQTEGSQGNPEFLYFLVNK</sequence>
<feature type="domain" description="C2" evidence="4">
    <location>
        <begin position="1"/>
        <end position="103"/>
    </location>
</feature>
<protein>
    <recommendedName>
        <fullName evidence="4">C2 domain-containing protein</fullName>
    </recommendedName>
</protein>
<dbReference type="GO" id="GO:0016020">
    <property type="term" value="C:membrane"/>
    <property type="evidence" value="ECO:0007669"/>
    <property type="project" value="TreeGrafter"/>
</dbReference>
<name>V3ZG01_LOTGI</name>
<dbReference type="EMBL" id="KB203796">
    <property type="protein sequence ID" value="ESO83062.1"/>
    <property type="molecule type" value="Genomic_DNA"/>
</dbReference>
<dbReference type="InterPro" id="IPR035892">
    <property type="entry name" value="C2_domain_sf"/>
</dbReference>
<proteinExistence type="predicted"/>
<evidence type="ECO:0000313" key="5">
    <source>
        <dbReference type="EMBL" id="ESO83062.1"/>
    </source>
</evidence>
<dbReference type="PANTHER" id="PTHR45911:SF4">
    <property type="entry name" value="MULTIPLE C2 AND TRANSMEMBRANE DOMAIN-CONTAINING PROTEIN"/>
    <property type="match status" value="1"/>
</dbReference>
<evidence type="ECO:0000256" key="1">
    <source>
        <dbReference type="ARBA" id="ARBA00022723"/>
    </source>
</evidence>
<dbReference type="InterPro" id="IPR000008">
    <property type="entry name" value="C2_dom"/>
</dbReference>
<dbReference type="PROSITE" id="PS50004">
    <property type="entry name" value="C2"/>
    <property type="match status" value="1"/>
</dbReference>
<dbReference type="PANTHER" id="PTHR45911">
    <property type="entry name" value="C2 DOMAIN-CONTAINING PROTEIN"/>
    <property type="match status" value="1"/>
</dbReference>
<keyword evidence="6" id="KW-1185">Reference proteome</keyword>
<reference evidence="5 6" key="1">
    <citation type="journal article" date="2013" name="Nature">
        <title>Insights into bilaterian evolution from three spiralian genomes.</title>
        <authorList>
            <person name="Simakov O."/>
            <person name="Marletaz F."/>
            <person name="Cho S.J."/>
            <person name="Edsinger-Gonzales E."/>
            <person name="Havlak P."/>
            <person name="Hellsten U."/>
            <person name="Kuo D.H."/>
            <person name="Larsson T."/>
            <person name="Lv J."/>
            <person name="Arendt D."/>
            <person name="Savage R."/>
            <person name="Osoegawa K."/>
            <person name="de Jong P."/>
            <person name="Grimwood J."/>
            <person name="Chapman J.A."/>
            <person name="Shapiro H."/>
            <person name="Aerts A."/>
            <person name="Otillar R.P."/>
            <person name="Terry A.Y."/>
            <person name="Boore J.L."/>
            <person name="Grigoriev I.V."/>
            <person name="Lindberg D.R."/>
            <person name="Seaver E.C."/>
            <person name="Weisblat D.A."/>
            <person name="Putnam N.H."/>
            <person name="Rokhsar D.S."/>
        </authorList>
    </citation>
    <scope>NUCLEOTIDE SEQUENCE [LARGE SCALE GENOMIC DNA]</scope>
</reference>
<accession>V3ZG01</accession>
<dbReference type="OrthoDB" id="270970at2759"/>
<dbReference type="KEGG" id="lgi:LOTGIDRAFT_169699"/>
<evidence type="ECO:0000313" key="6">
    <source>
        <dbReference type="Proteomes" id="UP000030746"/>
    </source>
</evidence>
<dbReference type="RefSeq" id="XP_009066244.1">
    <property type="nucleotide sequence ID" value="XM_009067996.1"/>
</dbReference>
<dbReference type="Pfam" id="PF00168">
    <property type="entry name" value="C2"/>
    <property type="match status" value="1"/>
</dbReference>
<gene>
    <name evidence="5" type="ORF">LOTGIDRAFT_169699</name>
</gene>
<evidence type="ECO:0000256" key="2">
    <source>
        <dbReference type="ARBA" id="ARBA00022837"/>
    </source>
</evidence>
<dbReference type="CTD" id="20241201"/>
<dbReference type="GeneID" id="20241201"/>
<dbReference type="SUPFAM" id="SSF49562">
    <property type="entry name" value="C2 domain (Calcium/lipid-binding domain, CaLB)"/>
    <property type="match status" value="1"/>
</dbReference>